<feature type="transmembrane region" description="Helical" evidence="1">
    <location>
        <begin position="7"/>
        <end position="27"/>
    </location>
</feature>
<protein>
    <submittedName>
        <fullName evidence="2">Uncharacterized protein</fullName>
    </submittedName>
</protein>
<keyword evidence="1" id="KW-0812">Transmembrane</keyword>
<feature type="transmembrane region" description="Helical" evidence="1">
    <location>
        <begin position="85"/>
        <end position="107"/>
    </location>
</feature>
<organism evidence="2 3">
    <name type="scientific">Hazenella coriacea</name>
    <dbReference type="NCBI Taxonomy" id="1179467"/>
    <lineage>
        <taxon>Bacteria</taxon>
        <taxon>Bacillati</taxon>
        <taxon>Bacillota</taxon>
        <taxon>Bacilli</taxon>
        <taxon>Bacillales</taxon>
        <taxon>Thermoactinomycetaceae</taxon>
        <taxon>Hazenella</taxon>
    </lineage>
</organism>
<proteinExistence type="predicted"/>
<keyword evidence="1" id="KW-0472">Membrane</keyword>
<dbReference type="RefSeq" id="WP_131925021.1">
    <property type="nucleotide sequence ID" value="NZ_SMAG01000005.1"/>
</dbReference>
<gene>
    <name evidence="2" type="ORF">EDD58_1056</name>
</gene>
<keyword evidence="3" id="KW-1185">Reference proteome</keyword>
<comment type="caution">
    <text evidence="2">The sequence shown here is derived from an EMBL/GenBank/DDBJ whole genome shotgun (WGS) entry which is preliminary data.</text>
</comment>
<dbReference type="EMBL" id="SMAG01000005">
    <property type="protein sequence ID" value="TCS93799.1"/>
    <property type="molecule type" value="Genomic_DNA"/>
</dbReference>
<accession>A0A4R3L2U9</accession>
<evidence type="ECO:0000313" key="2">
    <source>
        <dbReference type="EMBL" id="TCS93799.1"/>
    </source>
</evidence>
<dbReference type="AlphaFoldDB" id="A0A4R3L2U9"/>
<sequence>MLKRICIGFLGGLFMGNFFGGIAGLTTLIQFKFVPVIIMVLMYGFAGYFTAKKNKHPWISSFIVAFLLYIVNAMITLLAFKVDQISIVGLGMSVFFCLLGATLYKLLHR</sequence>
<keyword evidence="1" id="KW-1133">Transmembrane helix</keyword>
<dbReference type="Proteomes" id="UP000294937">
    <property type="component" value="Unassembled WGS sequence"/>
</dbReference>
<evidence type="ECO:0000256" key="1">
    <source>
        <dbReference type="SAM" id="Phobius"/>
    </source>
</evidence>
<feature type="transmembrane region" description="Helical" evidence="1">
    <location>
        <begin position="58"/>
        <end position="79"/>
    </location>
</feature>
<reference evidence="2 3" key="1">
    <citation type="submission" date="2019-03" db="EMBL/GenBank/DDBJ databases">
        <title>Genomic Encyclopedia of Type Strains, Phase IV (KMG-IV): sequencing the most valuable type-strain genomes for metagenomic binning, comparative biology and taxonomic classification.</title>
        <authorList>
            <person name="Goeker M."/>
        </authorList>
    </citation>
    <scope>NUCLEOTIDE SEQUENCE [LARGE SCALE GENOMIC DNA]</scope>
    <source>
        <strain evidence="2 3">DSM 45707</strain>
    </source>
</reference>
<evidence type="ECO:0000313" key="3">
    <source>
        <dbReference type="Proteomes" id="UP000294937"/>
    </source>
</evidence>
<feature type="transmembrane region" description="Helical" evidence="1">
    <location>
        <begin position="33"/>
        <end position="51"/>
    </location>
</feature>
<name>A0A4R3L2U9_9BACL</name>